<evidence type="ECO:0000256" key="6">
    <source>
        <dbReference type="ARBA" id="ARBA00023136"/>
    </source>
</evidence>
<dbReference type="PANTHER" id="PTHR32196">
    <property type="entry name" value="ABC TRANSPORTER PERMEASE PROTEIN YPHD-RELATED-RELATED"/>
    <property type="match status" value="1"/>
</dbReference>
<dbReference type="InterPro" id="IPR001851">
    <property type="entry name" value="ABC_transp_permease"/>
</dbReference>
<proteinExistence type="inferred from homology"/>
<dbReference type="CDD" id="cd06579">
    <property type="entry name" value="TM_PBP1_transp_AraH_like"/>
    <property type="match status" value="1"/>
</dbReference>
<feature type="transmembrane region" description="Helical" evidence="7">
    <location>
        <begin position="231"/>
        <end position="250"/>
    </location>
</feature>
<keyword evidence="6 7" id="KW-0472">Membrane</keyword>
<keyword evidence="3" id="KW-1003">Cell membrane</keyword>
<comment type="subcellular location">
    <subcellularLocation>
        <location evidence="1">Cell inner membrane</location>
        <topology evidence="1">Multi-pass membrane protein</topology>
    </subcellularLocation>
</comment>
<feature type="transmembrane region" description="Helical" evidence="7">
    <location>
        <begin position="207"/>
        <end position="225"/>
    </location>
</feature>
<organism evidence="8 9">
    <name type="scientific">Vibrio variabilis</name>
    <dbReference type="NCBI Taxonomy" id="990271"/>
    <lineage>
        <taxon>Bacteria</taxon>
        <taxon>Pseudomonadati</taxon>
        <taxon>Pseudomonadota</taxon>
        <taxon>Gammaproteobacteria</taxon>
        <taxon>Vibrionales</taxon>
        <taxon>Vibrionaceae</taxon>
        <taxon>Vibrio</taxon>
    </lineage>
</organism>
<evidence type="ECO:0000256" key="7">
    <source>
        <dbReference type="SAM" id="Phobius"/>
    </source>
</evidence>
<evidence type="ECO:0000313" key="9">
    <source>
        <dbReference type="Proteomes" id="UP000029223"/>
    </source>
</evidence>
<keyword evidence="5 7" id="KW-1133">Transmembrane helix</keyword>
<evidence type="ECO:0000256" key="1">
    <source>
        <dbReference type="ARBA" id="ARBA00004429"/>
    </source>
</evidence>
<keyword evidence="9" id="KW-1185">Reference proteome</keyword>
<feature type="transmembrane region" description="Helical" evidence="7">
    <location>
        <begin position="62"/>
        <end position="81"/>
    </location>
</feature>
<dbReference type="PANTHER" id="PTHR32196:SF72">
    <property type="entry name" value="RIBOSE IMPORT PERMEASE PROTEIN RBSC"/>
    <property type="match status" value="1"/>
</dbReference>
<feature type="transmembrane region" description="Helical" evidence="7">
    <location>
        <begin position="153"/>
        <end position="172"/>
    </location>
</feature>
<comment type="caution">
    <text evidence="8">The sequence shown here is derived from an EMBL/GenBank/DDBJ whole genome shotgun (WGS) entry which is preliminary data.</text>
</comment>
<keyword evidence="4 7" id="KW-0812">Transmembrane</keyword>
<evidence type="ECO:0000256" key="3">
    <source>
        <dbReference type="ARBA" id="ARBA00022475"/>
    </source>
</evidence>
<feature type="transmembrane region" description="Helical" evidence="7">
    <location>
        <begin position="101"/>
        <end position="121"/>
    </location>
</feature>
<evidence type="ECO:0000313" key="8">
    <source>
        <dbReference type="EMBL" id="GAL30765.1"/>
    </source>
</evidence>
<name>A0ABQ0JPT9_9VIBR</name>
<evidence type="ECO:0000256" key="2">
    <source>
        <dbReference type="ARBA" id="ARBA00007942"/>
    </source>
</evidence>
<sequence length="253" mass="26313">MVLISDGIDLSVGSVVAFCSVILCVSLNAGLGLPIALLLTTVGAIAVGLFNGFFVSVLNINPFIITLGSMSLVRGIAYIIIGGQPKPFDSDIIRFIGSGSFLGIPIPIYVMLLVLVVLSFVMKYTQFGRNVYAIGNNQETARLSGINVVKTRILVYCTMGLLAGLAGVLLAAQTYAGIPAAGMGYELDALTAVILGGTCLKGGQGRLAGTLLGTLIVALVLNGQNMLGVPYFYQLVSKGAIIIFAMTVAMKRG</sequence>
<feature type="transmembrane region" description="Helical" evidence="7">
    <location>
        <begin position="35"/>
        <end position="55"/>
    </location>
</feature>
<gene>
    <name evidence="8" type="ORF">JCM19239_6205</name>
</gene>
<dbReference type="Pfam" id="PF02653">
    <property type="entry name" value="BPD_transp_2"/>
    <property type="match status" value="1"/>
</dbReference>
<reference evidence="9" key="1">
    <citation type="submission" date="2014-09" db="EMBL/GenBank/DDBJ databases">
        <title>Vibrio variabilis JCM 19239. (C206) whole genome shotgun sequence.</title>
        <authorList>
            <person name="Sawabe T."/>
            <person name="Meirelles P."/>
            <person name="Nakanishi M."/>
            <person name="Sayaka M."/>
            <person name="Hattori M."/>
            <person name="Ohkuma M."/>
        </authorList>
    </citation>
    <scope>NUCLEOTIDE SEQUENCE [LARGE SCALE GENOMIC DNA]</scope>
    <source>
        <strain evidence="9">JCM 19239</strain>
    </source>
</reference>
<dbReference type="Proteomes" id="UP000029223">
    <property type="component" value="Unassembled WGS sequence"/>
</dbReference>
<accession>A0ABQ0JPT9</accession>
<evidence type="ECO:0000256" key="4">
    <source>
        <dbReference type="ARBA" id="ARBA00022692"/>
    </source>
</evidence>
<feature type="transmembrane region" description="Helical" evidence="7">
    <location>
        <begin position="7"/>
        <end position="29"/>
    </location>
</feature>
<protein>
    <submittedName>
        <fullName evidence="8">Ribose ABC transport system permease protein RbsC</fullName>
    </submittedName>
</protein>
<dbReference type="EMBL" id="BBMS01000110">
    <property type="protein sequence ID" value="GAL30765.1"/>
    <property type="molecule type" value="Genomic_DNA"/>
</dbReference>
<comment type="similarity">
    <text evidence="2">Belongs to the binding-protein-dependent transport system permease family. AraH/RbsC subfamily.</text>
</comment>
<evidence type="ECO:0000256" key="5">
    <source>
        <dbReference type="ARBA" id="ARBA00022989"/>
    </source>
</evidence>